<sequence>MGVTCIFYIKEISAKTEIMSAMENRIINIFGGKRTDHWSVVCKLYKSVIFPRVPRELIKNSGRGESMYLLSFSSKPKHVYSIIDEKLVMEADNSLVELINKIKNIWAFRQVAKIDGYSFEIGDYSVRYGNLNVGSNSKGLLVEVEHTKSNSVTESSDLLIELIDYLIPEELYKNFKIELRRPDNGYDYTTVGLSQSKEEDLLKDINNDISKTIVPNIKMEIDNSNDTLNTAITVHSSSNEMLNINSPYSNNQSSVIETPGSLGSTIISNIVNETNKYVNADSSTTVDSLATTSNNSSSLNTSLLNASSLNSSSLNTNINKNINTNTNSNTNPKNNSLNSTTKNTINNNTVTTIPTSNPTAAVASTTATATTKKSTISTNEKSTTLPNASTISTLSPIAPIRTVGTNPLSTPLASIGAIANLNSLALNAAANSLTTTDITNYDISVGNSNTLSPLSLAPTTNGVPASPFLFNPFSNPITAANAVTTNINPSLTIFNASGLPTTANKNSVTPIPTILNPNINSTGSATPLHTTSTGLSNVFSKTKQNSLLSTINKKKKESLIHAPLSSSQITEFIQSTDSLDSTHTLKANTILLGQGSRQFSIKNSNNSQRNRNSISSLQERKEIKEVKERAHYNFIFTSKHSAYQYINFLRSENIL</sequence>
<dbReference type="GO" id="GO:0006357">
    <property type="term" value="P:regulation of transcription by RNA polymerase II"/>
    <property type="evidence" value="ECO:0007669"/>
    <property type="project" value="InterPro"/>
</dbReference>
<keyword evidence="3" id="KW-0539">Nucleus</keyword>
<feature type="region of interest" description="Disordered" evidence="4">
    <location>
        <begin position="318"/>
        <end position="344"/>
    </location>
</feature>
<evidence type="ECO:0000256" key="1">
    <source>
        <dbReference type="ARBA" id="ARBA00004123"/>
    </source>
</evidence>
<protein>
    <recommendedName>
        <fullName evidence="7">Mediator complex subunit 20</fullName>
    </recommendedName>
</protein>
<evidence type="ECO:0000256" key="3">
    <source>
        <dbReference type="ARBA" id="ARBA00023242"/>
    </source>
</evidence>
<organism evidence="5 6">
    <name type="scientific">Neocallimastix californiae</name>
    <dbReference type="NCBI Taxonomy" id="1754190"/>
    <lineage>
        <taxon>Eukaryota</taxon>
        <taxon>Fungi</taxon>
        <taxon>Fungi incertae sedis</taxon>
        <taxon>Chytridiomycota</taxon>
        <taxon>Chytridiomycota incertae sedis</taxon>
        <taxon>Neocallimastigomycetes</taxon>
        <taxon>Neocallimastigales</taxon>
        <taxon>Neocallimastigaceae</taxon>
        <taxon>Neocallimastix</taxon>
    </lineage>
</organism>
<name>A0A1Y1ZC84_9FUNG</name>
<dbReference type="STRING" id="1754190.A0A1Y1ZC84"/>
<dbReference type="OrthoDB" id="1854899at2759"/>
<dbReference type="AlphaFoldDB" id="A0A1Y1ZC84"/>
<dbReference type="GO" id="GO:0003713">
    <property type="term" value="F:transcription coactivator activity"/>
    <property type="evidence" value="ECO:0007669"/>
    <property type="project" value="TreeGrafter"/>
</dbReference>
<dbReference type="PANTHER" id="PTHR12465">
    <property type="entry name" value="UBIQUITIN SPECIFIC PROTEASE HOMOLOG 49"/>
    <property type="match status" value="1"/>
</dbReference>
<dbReference type="EMBL" id="MCOG01000427">
    <property type="protein sequence ID" value="ORY07893.1"/>
    <property type="molecule type" value="Genomic_DNA"/>
</dbReference>
<comment type="caution">
    <text evidence="5">The sequence shown here is derived from an EMBL/GenBank/DDBJ whole genome shotgun (WGS) entry which is preliminary data.</text>
</comment>
<gene>
    <name evidence="5" type="ORF">LY90DRAFT_678254</name>
</gene>
<dbReference type="Proteomes" id="UP000193920">
    <property type="component" value="Unassembled WGS sequence"/>
</dbReference>
<accession>A0A1Y1ZC84</accession>
<proteinExistence type="inferred from homology"/>
<evidence type="ECO:0000313" key="5">
    <source>
        <dbReference type="EMBL" id="ORY07893.1"/>
    </source>
</evidence>
<dbReference type="Gene3D" id="3.30.310.180">
    <property type="match status" value="1"/>
</dbReference>
<evidence type="ECO:0000313" key="6">
    <source>
        <dbReference type="Proteomes" id="UP000193920"/>
    </source>
</evidence>
<evidence type="ECO:0000256" key="4">
    <source>
        <dbReference type="SAM" id="MobiDB-lite"/>
    </source>
</evidence>
<evidence type="ECO:0008006" key="7">
    <source>
        <dbReference type="Google" id="ProtNLM"/>
    </source>
</evidence>
<keyword evidence="6" id="KW-1185">Reference proteome</keyword>
<evidence type="ECO:0000256" key="2">
    <source>
        <dbReference type="ARBA" id="ARBA00010743"/>
    </source>
</evidence>
<comment type="similarity">
    <text evidence="2">Belongs to the Mediator complex subunit 20 family.</text>
</comment>
<dbReference type="InterPro" id="IPR013921">
    <property type="entry name" value="Mediator_Med20"/>
</dbReference>
<dbReference type="Pfam" id="PF08612">
    <property type="entry name" value="Med20"/>
    <property type="match status" value="1"/>
</dbReference>
<comment type="subcellular location">
    <subcellularLocation>
        <location evidence="1">Nucleus</location>
    </subcellularLocation>
</comment>
<dbReference type="GO" id="GO:0016592">
    <property type="term" value="C:mediator complex"/>
    <property type="evidence" value="ECO:0007669"/>
    <property type="project" value="InterPro"/>
</dbReference>
<dbReference type="PANTHER" id="PTHR12465:SF0">
    <property type="entry name" value="MEDIATOR OF RNA POLYMERASE II TRANSCRIPTION SUBUNIT 20"/>
    <property type="match status" value="1"/>
</dbReference>
<reference evidence="5 6" key="1">
    <citation type="submission" date="2016-08" db="EMBL/GenBank/DDBJ databases">
        <title>A Parts List for Fungal Cellulosomes Revealed by Comparative Genomics.</title>
        <authorList>
            <consortium name="DOE Joint Genome Institute"/>
            <person name="Haitjema C.H."/>
            <person name="Gilmore S.P."/>
            <person name="Henske J.K."/>
            <person name="Solomon K.V."/>
            <person name="De Groot R."/>
            <person name="Kuo A."/>
            <person name="Mondo S.J."/>
            <person name="Salamov A.A."/>
            <person name="Labutti K."/>
            <person name="Zhao Z."/>
            <person name="Chiniquy J."/>
            <person name="Barry K."/>
            <person name="Brewer H.M."/>
            <person name="Purvine S.O."/>
            <person name="Wright A.T."/>
            <person name="Boxma B."/>
            <person name="Van Alen T."/>
            <person name="Hackstein J.H."/>
            <person name="Baker S.E."/>
            <person name="Grigoriev I.V."/>
            <person name="O'Malley M.A."/>
        </authorList>
    </citation>
    <scope>NUCLEOTIDE SEQUENCE [LARGE SCALE GENOMIC DNA]</scope>
    <source>
        <strain evidence="5 6">G1</strain>
    </source>
</reference>